<accession>A0A7W7ZSF3</accession>
<evidence type="ECO:0000313" key="4">
    <source>
        <dbReference type="Proteomes" id="UP000584867"/>
    </source>
</evidence>
<dbReference type="InterPro" id="IPR058653">
    <property type="entry name" value="NfeD2_TM"/>
</dbReference>
<feature type="domain" description="Membrane protein NfeD2 N-terminal transmembrane" evidence="2">
    <location>
        <begin position="6"/>
        <end position="111"/>
    </location>
</feature>
<dbReference type="Pfam" id="PF25842">
    <property type="entry name" value="NfeD_TM"/>
    <property type="match status" value="1"/>
</dbReference>
<keyword evidence="1" id="KW-1133">Transmembrane helix</keyword>
<dbReference type="Proteomes" id="UP000584867">
    <property type="component" value="Unassembled WGS sequence"/>
</dbReference>
<gene>
    <name evidence="3" type="ORF">HDF15_003673</name>
</gene>
<protein>
    <recommendedName>
        <fullName evidence="2">Membrane protein NfeD2 N-terminal transmembrane domain-containing protein</fullName>
    </recommendedName>
</protein>
<dbReference type="EMBL" id="JACHIO010000015">
    <property type="protein sequence ID" value="MBB5065310.1"/>
    <property type="molecule type" value="Genomic_DNA"/>
</dbReference>
<keyword evidence="1" id="KW-0472">Membrane</keyword>
<dbReference type="Gene3D" id="2.40.50.140">
    <property type="entry name" value="Nucleic acid-binding proteins"/>
    <property type="match status" value="1"/>
</dbReference>
<sequence>MTAAWDWNAIYLTCFGVGLVLSFIAFFAGGMHLHIGHFHFGGHLGVKGHTGGGALSPINGFTLMAFLCWFGGTGYLLHGANVFGVTLVLLLSAISGLVGAAVVFWFLVGVLMPHERTLEPADTEMTGVIGRLSGAVPAHGVGEILYSQNGSRRSAPVRSDDGIAIERGAEVIVMRYARGIAYVRRWDEFEHGLLAEMPGRDLEKESKEQ</sequence>
<name>A0A7W7ZSF3_9BACT</name>
<comment type="caution">
    <text evidence="3">The sequence shown here is derived from an EMBL/GenBank/DDBJ whole genome shotgun (WGS) entry which is preliminary data.</text>
</comment>
<feature type="transmembrane region" description="Helical" evidence="1">
    <location>
        <begin position="54"/>
        <end position="77"/>
    </location>
</feature>
<dbReference type="AlphaFoldDB" id="A0A7W7ZSF3"/>
<evidence type="ECO:0000259" key="2">
    <source>
        <dbReference type="Pfam" id="PF25842"/>
    </source>
</evidence>
<feature type="transmembrane region" description="Helical" evidence="1">
    <location>
        <begin position="6"/>
        <end position="33"/>
    </location>
</feature>
<keyword evidence="1" id="KW-0812">Transmembrane</keyword>
<feature type="transmembrane region" description="Helical" evidence="1">
    <location>
        <begin position="83"/>
        <end position="108"/>
    </location>
</feature>
<dbReference type="InterPro" id="IPR012340">
    <property type="entry name" value="NA-bd_OB-fold"/>
</dbReference>
<evidence type="ECO:0000313" key="3">
    <source>
        <dbReference type="EMBL" id="MBB5065310.1"/>
    </source>
</evidence>
<proteinExistence type="predicted"/>
<evidence type="ECO:0000256" key="1">
    <source>
        <dbReference type="SAM" id="Phobius"/>
    </source>
</evidence>
<dbReference type="RefSeq" id="WP_184257886.1">
    <property type="nucleotide sequence ID" value="NZ_JACHIO010000015.1"/>
</dbReference>
<organism evidence="3 4">
    <name type="scientific">Granulicella mallensis</name>
    <dbReference type="NCBI Taxonomy" id="940614"/>
    <lineage>
        <taxon>Bacteria</taxon>
        <taxon>Pseudomonadati</taxon>
        <taxon>Acidobacteriota</taxon>
        <taxon>Terriglobia</taxon>
        <taxon>Terriglobales</taxon>
        <taxon>Acidobacteriaceae</taxon>
        <taxon>Granulicella</taxon>
    </lineage>
</organism>
<reference evidence="3 4" key="1">
    <citation type="submission" date="2020-08" db="EMBL/GenBank/DDBJ databases">
        <title>Genomic Encyclopedia of Type Strains, Phase IV (KMG-V): Genome sequencing to study the core and pangenomes of soil and plant-associated prokaryotes.</title>
        <authorList>
            <person name="Whitman W."/>
        </authorList>
    </citation>
    <scope>NUCLEOTIDE SEQUENCE [LARGE SCALE GENOMIC DNA]</scope>
    <source>
        <strain evidence="3 4">X5P3</strain>
    </source>
</reference>